<protein>
    <submittedName>
        <fullName evidence="1">Dnapol b</fullName>
    </submittedName>
</protein>
<dbReference type="InterPro" id="IPR036397">
    <property type="entry name" value="RNaseH_sf"/>
</dbReference>
<sequence>MCKDTYASIIFTYVPISSINNDNDDDDGDDGGSVALKIEERRMQEKLNAKHCKVVFFNDERELLINVVTFLINNEYLIDLLSLKNSCDAKEICSVLIGYNSWEYDYMFFVTRLVYFGIYDLAIWLMRFKKEPRFNHCQLSFDLMKHAISRYKAVIGSMTLANVSRYFGSDVVSTKGLSEQQMQQKMKFDAVQIRKLYFVKTEKERFDCTSALFDTRQDEGVNLTRVLLYNIQDCVAVYYLLVNINFIDTVILYAQHFLVPLVEASTNELIGLETKENCYSELEIMKIDDEKVYIGGLNSAISGHYTSMSVDFASFYPSIGCTFSLSMETMRIMTVRQLLMIFRDSTADIDKLMEVGILRVFYYEPEDSPFVMVRRRKKGQSTINNNTDNNNKDGVDNNDILIRGKIGTVATEMTRMFMVRRDRIFQRERDIG</sequence>
<organism evidence="1 2">
    <name type="scientific">Lasius niger</name>
    <name type="common">Black garden ant</name>
    <dbReference type="NCBI Taxonomy" id="67767"/>
    <lineage>
        <taxon>Eukaryota</taxon>
        <taxon>Metazoa</taxon>
        <taxon>Ecdysozoa</taxon>
        <taxon>Arthropoda</taxon>
        <taxon>Hexapoda</taxon>
        <taxon>Insecta</taxon>
        <taxon>Pterygota</taxon>
        <taxon>Neoptera</taxon>
        <taxon>Endopterygota</taxon>
        <taxon>Hymenoptera</taxon>
        <taxon>Apocrita</taxon>
        <taxon>Aculeata</taxon>
        <taxon>Formicoidea</taxon>
        <taxon>Formicidae</taxon>
        <taxon>Formicinae</taxon>
        <taxon>Lasius</taxon>
        <taxon>Lasius</taxon>
    </lineage>
</organism>
<dbReference type="Proteomes" id="UP000036403">
    <property type="component" value="Unassembled WGS sequence"/>
</dbReference>
<dbReference type="SUPFAM" id="SSF53098">
    <property type="entry name" value="Ribonuclease H-like"/>
    <property type="match status" value="1"/>
</dbReference>
<proteinExistence type="predicted"/>
<gene>
    <name evidence="1" type="ORF">RF55_6153</name>
</gene>
<dbReference type="PaxDb" id="67767-A0A0J7KU04"/>
<evidence type="ECO:0000313" key="1">
    <source>
        <dbReference type="EMBL" id="KMQ93729.1"/>
    </source>
</evidence>
<dbReference type="EMBL" id="LBMM01003268">
    <property type="protein sequence ID" value="KMQ93729.1"/>
    <property type="molecule type" value="Genomic_DNA"/>
</dbReference>
<accession>A0A0J7KU04</accession>
<name>A0A0J7KU04_LASNI</name>
<comment type="caution">
    <text evidence="1">The sequence shown here is derived from an EMBL/GenBank/DDBJ whole genome shotgun (WGS) entry which is preliminary data.</text>
</comment>
<evidence type="ECO:0000313" key="2">
    <source>
        <dbReference type="Proteomes" id="UP000036403"/>
    </source>
</evidence>
<dbReference type="Gene3D" id="3.30.420.10">
    <property type="entry name" value="Ribonuclease H-like superfamily/Ribonuclease H"/>
    <property type="match status" value="1"/>
</dbReference>
<keyword evidence="2" id="KW-1185">Reference proteome</keyword>
<dbReference type="GO" id="GO:0003676">
    <property type="term" value="F:nucleic acid binding"/>
    <property type="evidence" value="ECO:0007669"/>
    <property type="project" value="InterPro"/>
</dbReference>
<reference evidence="1 2" key="1">
    <citation type="submission" date="2015-04" db="EMBL/GenBank/DDBJ databases">
        <title>Lasius niger genome sequencing.</title>
        <authorList>
            <person name="Konorov E.A."/>
            <person name="Nikitin M.A."/>
            <person name="Kirill M.V."/>
            <person name="Chang P."/>
        </authorList>
    </citation>
    <scope>NUCLEOTIDE SEQUENCE [LARGE SCALE GENOMIC DNA]</scope>
    <source>
        <tissue evidence="1">Whole</tissue>
    </source>
</reference>
<dbReference type="AlphaFoldDB" id="A0A0J7KU04"/>
<dbReference type="InterPro" id="IPR012337">
    <property type="entry name" value="RNaseH-like_sf"/>
</dbReference>